<feature type="non-terminal residue" evidence="1">
    <location>
        <position position="63"/>
    </location>
</feature>
<gene>
    <name evidence="1" type="ORF">BJ212DRAFT_1205302</name>
</gene>
<evidence type="ECO:0000313" key="2">
    <source>
        <dbReference type="Proteomes" id="UP000807769"/>
    </source>
</evidence>
<dbReference type="OrthoDB" id="3265433at2759"/>
<dbReference type="EMBL" id="JABBWG010000013">
    <property type="protein sequence ID" value="KAG1817679.1"/>
    <property type="molecule type" value="Genomic_DNA"/>
</dbReference>
<dbReference type="AlphaFoldDB" id="A0A9P7ECT2"/>
<evidence type="ECO:0000313" key="1">
    <source>
        <dbReference type="EMBL" id="KAG1817679.1"/>
    </source>
</evidence>
<dbReference type="RefSeq" id="XP_041193921.1">
    <property type="nucleotide sequence ID" value="XM_041329148.1"/>
</dbReference>
<protein>
    <submittedName>
        <fullName evidence="1">Uncharacterized protein</fullName>
    </submittedName>
</protein>
<accession>A0A9P7ECT2</accession>
<sequence length="63" mass="7795">NAHGQRDTTLSWFWSLDVQGDTSENDWMTECEFYWVNWLWMKALCNHWNEEVMLVKHEMQWSI</sequence>
<dbReference type="GeneID" id="64623165"/>
<comment type="caution">
    <text evidence="1">The sequence shown here is derived from an EMBL/GenBank/DDBJ whole genome shotgun (WGS) entry which is preliminary data.</text>
</comment>
<organism evidence="1 2">
    <name type="scientific">Suillus subaureus</name>
    <dbReference type="NCBI Taxonomy" id="48587"/>
    <lineage>
        <taxon>Eukaryota</taxon>
        <taxon>Fungi</taxon>
        <taxon>Dikarya</taxon>
        <taxon>Basidiomycota</taxon>
        <taxon>Agaricomycotina</taxon>
        <taxon>Agaricomycetes</taxon>
        <taxon>Agaricomycetidae</taxon>
        <taxon>Boletales</taxon>
        <taxon>Suillineae</taxon>
        <taxon>Suillaceae</taxon>
        <taxon>Suillus</taxon>
    </lineage>
</organism>
<dbReference type="Proteomes" id="UP000807769">
    <property type="component" value="Unassembled WGS sequence"/>
</dbReference>
<name>A0A9P7ECT2_9AGAM</name>
<reference evidence="1" key="1">
    <citation type="journal article" date="2020" name="New Phytol.">
        <title>Comparative genomics reveals dynamic genome evolution in host specialist ectomycorrhizal fungi.</title>
        <authorList>
            <person name="Lofgren L.A."/>
            <person name="Nguyen N.H."/>
            <person name="Vilgalys R."/>
            <person name="Ruytinx J."/>
            <person name="Liao H.L."/>
            <person name="Branco S."/>
            <person name="Kuo A."/>
            <person name="LaButti K."/>
            <person name="Lipzen A."/>
            <person name="Andreopoulos W."/>
            <person name="Pangilinan J."/>
            <person name="Riley R."/>
            <person name="Hundley H."/>
            <person name="Na H."/>
            <person name="Barry K."/>
            <person name="Grigoriev I.V."/>
            <person name="Stajich J.E."/>
            <person name="Kennedy P.G."/>
        </authorList>
    </citation>
    <scope>NUCLEOTIDE SEQUENCE</scope>
    <source>
        <strain evidence="1">MN1</strain>
    </source>
</reference>
<keyword evidence="2" id="KW-1185">Reference proteome</keyword>
<proteinExistence type="predicted"/>
<feature type="non-terminal residue" evidence="1">
    <location>
        <position position="1"/>
    </location>
</feature>